<evidence type="ECO:0000313" key="2">
    <source>
        <dbReference type="EMBL" id="RHW43096.1"/>
    </source>
</evidence>
<comment type="caution">
    <text evidence="2">The sequence shown here is derived from an EMBL/GenBank/DDBJ whole genome shotgun (WGS) entry which is preliminary data.</text>
</comment>
<sequence>MADEPTVTVAEVDGRRLKLTNLDKLLYPATETTKGEVLHYYAAVAPRLLPQMAGRPVTRVRFPHGVGDLNFFEKNVPGGAPTWLTAHDIDGVRYPFVDSTAALTYFANLASLEFHTPQWRWENGERRAPDRLVLDLDPGAPAGLDECARVALVMKDLLDSLGWACVPVTSGSKGMQVYAALDGKRSSDEAREFARVVAEKLTELEPDLVTAKMTKSLRPGKVFIDWSQNVAAKTTITPWSLRGRNRPFVALPRTWDEISNAADSPGTLEQIDLDEVLDHRMHSEDPMNILKRG</sequence>
<dbReference type="EMBL" id="QWLM01000026">
    <property type="protein sequence ID" value="RHW43096.1"/>
    <property type="molecule type" value="Genomic_DNA"/>
</dbReference>
<organism evidence="2 3">
    <name type="scientific">Dermacoccus abyssi</name>
    <dbReference type="NCBI Taxonomy" id="322596"/>
    <lineage>
        <taxon>Bacteria</taxon>
        <taxon>Bacillati</taxon>
        <taxon>Actinomycetota</taxon>
        <taxon>Actinomycetes</taxon>
        <taxon>Micrococcales</taxon>
        <taxon>Dermacoccaceae</taxon>
        <taxon>Dermacoccus</taxon>
    </lineage>
</organism>
<name>A0A417YZ73_9MICO</name>
<dbReference type="InterPro" id="IPR014145">
    <property type="entry name" value="LigD_pol_dom"/>
</dbReference>
<dbReference type="PANTHER" id="PTHR42705">
    <property type="entry name" value="BIFUNCTIONAL NON-HOMOLOGOUS END JOINING PROTEIN LIGD"/>
    <property type="match status" value="1"/>
</dbReference>
<dbReference type="InterPro" id="IPR052171">
    <property type="entry name" value="NHEJ_LigD"/>
</dbReference>
<evidence type="ECO:0000259" key="1">
    <source>
        <dbReference type="Pfam" id="PF21686"/>
    </source>
</evidence>
<dbReference type="PANTHER" id="PTHR42705:SF2">
    <property type="entry name" value="BIFUNCTIONAL NON-HOMOLOGOUS END JOINING PROTEIN LIGD"/>
    <property type="match status" value="1"/>
</dbReference>
<keyword evidence="2" id="KW-0436">Ligase</keyword>
<dbReference type="GO" id="GO:0016874">
    <property type="term" value="F:ligase activity"/>
    <property type="evidence" value="ECO:0007669"/>
    <property type="project" value="UniProtKB-KW"/>
</dbReference>
<proteinExistence type="predicted"/>
<dbReference type="Gene3D" id="3.90.920.10">
    <property type="entry name" value="DNA primase, PRIM domain"/>
    <property type="match status" value="1"/>
</dbReference>
<dbReference type="NCBIfam" id="TIGR02778">
    <property type="entry name" value="ligD_pol"/>
    <property type="match status" value="1"/>
</dbReference>
<feature type="domain" description="DNA ligase D polymerase" evidence="1">
    <location>
        <begin position="33"/>
        <end position="279"/>
    </location>
</feature>
<dbReference type="CDD" id="cd04863">
    <property type="entry name" value="MtLigD_Pol_like"/>
    <property type="match status" value="1"/>
</dbReference>
<gene>
    <name evidence="2" type="ORF">D1832_14455</name>
</gene>
<dbReference type="Pfam" id="PF21686">
    <property type="entry name" value="LigD_Prim-Pol"/>
    <property type="match status" value="1"/>
</dbReference>
<evidence type="ECO:0000313" key="3">
    <source>
        <dbReference type="Proteomes" id="UP000285376"/>
    </source>
</evidence>
<dbReference type="InterPro" id="IPR033649">
    <property type="entry name" value="MtLigD_Pol-like"/>
</dbReference>
<dbReference type="RefSeq" id="WP_047312619.1">
    <property type="nucleotide sequence ID" value="NZ_CBCRVH010000025.1"/>
</dbReference>
<dbReference type="Proteomes" id="UP000285376">
    <property type="component" value="Unassembled WGS sequence"/>
</dbReference>
<accession>A0A417YZ73</accession>
<reference evidence="2 3" key="1">
    <citation type="submission" date="2018-08" db="EMBL/GenBank/DDBJ databases">
        <title>Whole genome sequence analysis of Dermacoccus abyssi bacteria isolated from Deep Mariana trench Micromonospora spp reveals genes involved in the environmental adaptation and production of secondary metabolites.</title>
        <authorList>
            <person name="Abdel-Mageed W.M."/>
            <person name="Lehri B."/>
            <person name="Nouioui I."/>
            <person name="Goodfellow I."/>
            <person name="Jaspars M."/>
            <person name="Karlyshev A."/>
        </authorList>
    </citation>
    <scope>NUCLEOTIDE SEQUENCE [LARGE SCALE GENOMIC DNA]</scope>
    <source>
        <strain evidence="2 3">MT1.1</strain>
    </source>
</reference>
<protein>
    <submittedName>
        <fullName evidence="2">ATP-dependent DNA ligase</fullName>
    </submittedName>
</protein>
<dbReference type="AlphaFoldDB" id="A0A417YZ73"/>